<dbReference type="EMBL" id="FUEG01000013">
    <property type="protein sequence ID" value="SJL11173.1"/>
    <property type="molecule type" value="Genomic_DNA"/>
</dbReference>
<feature type="region of interest" description="Disordered" evidence="1">
    <location>
        <begin position="543"/>
        <end position="564"/>
    </location>
</feature>
<gene>
    <name evidence="2" type="ORF">ARMOST_14576</name>
</gene>
<evidence type="ECO:0008006" key="4">
    <source>
        <dbReference type="Google" id="ProtNLM"/>
    </source>
</evidence>
<feature type="compositionally biased region" description="Acidic residues" evidence="1">
    <location>
        <begin position="545"/>
        <end position="564"/>
    </location>
</feature>
<keyword evidence="3" id="KW-1185">Reference proteome</keyword>
<reference evidence="3" key="1">
    <citation type="journal article" date="2017" name="Nat. Ecol. Evol.">
        <title>Genome expansion and lineage-specific genetic innovations in the forest pathogenic fungi Armillaria.</title>
        <authorList>
            <person name="Sipos G."/>
            <person name="Prasanna A.N."/>
            <person name="Walter M.C."/>
            <person name="O'Connor E."/>
            <person name="Balint B."/>
            <person name="Krizsan K."/>
            <person name="Kiss B."/>
            <person name="Hess J."/>
            <person name="Varga T."/>
            <person name="Slot J."/>
            <person name="Riley R."/>
            <person name="Boka B."/>
            <person name="Rigling D."/>
            <person name="Barry K."/>
            <person name="Lee J."/>
            <person name="Mihaltcheva S."/>
            <person name="LaButti K."/>
            <person name="Lipzen A."/>
            <person name="Waldron R."/>
            <person name="Moloney N.M."/>
            <person name="Sperisen C."/>
            <person name="Kredics L."/>
            <person name="Vagvoelgyi C."/>
            <person name="Patrignani A."/>
            <person name="Fitzpatrick D."/>
            <person name="Nagy I."/>
            <person name="Doyle S."/>
            <person name="Anderson J.B."/>
            <person name="Grigoriev I.V."/>
            <person name="Gueldener U."/>
            <person name="Muensterkoetter M."/>
            <person name="Nagy L.G."/>
        </authorList>
    </citation>
    <scope>NUCLEOTIDE SEQUENCE [LARGE SCALE GENOMIC DNA]</scope>
    <source>
        <strain evidence="3">C18/9</strain>
    </source>
</reference>
<protein>
    <recommendedName>
        <fullName evidence="4">F-box domain-containing protein</fullName>
    </recommendedName>
</protein>
<organism evidence="2 3">
    <name type="scientific">Armillaria ostoyae</name>
    <name type="common">Armillaria root rot fungus</name>
    <dbReference type="NCBI Taxonomy" id="47428"/>
    <lineage>
        <taxon>Eukaryota</taxon>
        <taxon>Fungi</taxon>
        <taxon>Dikarya</taxon>
        <taxon>Basidiomycota</taxon>
        <taxon>Agaricomycotina</taxon>
        <taxon>Agaricomycetes</taxon>
        <taxon>Agaricomycetidae</taxon>
        <taxon>Agaricales</taxon>
        <taxon>Marasmiineae</taxon>
        <taxon>Physalacriaceae</taxon>
        <taxon>Armillaria</taxon>
    </lineage>
</organism>
<name>A0A284RR10_ARMOS</name>
<sequence>MQSTLTALEEILAKHDWISTFTHSPDVLSLLRSNDAPSPSQSAPLRASFERLKTARAEMQSDLDLLHNATASLQTQMSRLQSFGNDYKAAFSSIRRIPSEITMEILRRAWENGPFSHYLPGMNVFGFNVFNIQEGPWHLGQVCSSWRNVMETPCPELWSTMTVKIPFSYPQVPLIADAVEILRVVLERSRNHPLDFYFDGTEVGEAQAMKQCFDVMVSHSKRWRAVEIVLPPALLPQLSLIRGKIDWLRDIYITCSRADGQPRDIHALEIAPKLEKLYIRGMHPEATISFPVDNLVFFSDESPFAGDRRTPEYLDLVKFAPKICSFSYNDYGVSLIPTPFSAPGVTSRSVEELSASSPSFMRSLVLPSLKDVTLTTAYDIFETENEVTKCPVGALSALHEMLVQSQCFLTRLHLIDVVLNDNLGNIIRLMPGLQEFVIIFYEWVDDYDPIMESLVTQLSQANLVDGSLQHSMVPSLQELSIYLYSLQYTHVSFIDSAFVDMVASRVRRPPGSQRLTRLNLWVMGVRWSYDLVREDENALNSLEGEGLELDFSTEDGDPETDSDE</sequence>
<dbReference type="AlphaFoldDB" id="A0A284RR10"/>
<evidence type="ECO:0000313" key="3">
    <source>
        <dbReference type="Proteomes" id="UP000219338"/>
    </source>
</evidence>
<dbReference type="STRING" id="47428.A0A284RR10"/>
<accession>A0A284RR10</accession>
<dbReference type="Proteomes" id="UP000219338">
    <property type="component" value="Unassembled WGS sequence"/>
</dbReference>
<dbReference type="OrthoDB" id="3365698at2759"/>
<evidence type="ECO:0000313" key="2">
    <source>
        <dbReference type="EMBL" id="SJL11173.1"/>
    </source>
</evidence>
<proteinExistence type="predicted"/>
<evidence type="ECO:0000256" key="1">
    <source>
        <dbReference type="SAM" id="MobiDB-lite"/>
    </source>
</evidence>